<dbReference type="Proteomes" id="UP000095558">
    <property type="component" value="Unassembled WGS sequence"/>
</dbReference>
<gene>
    <name evidence="1" type="ORF">ERS852470_00282</name>
</gene>
<dbReference type="RefSeq" id="WP_042399301.1">
    <property type="nucleotide sequence ID" value="NZ_CYYT01000006.1"/>
</dbReference>
<evidence type="ECO:0000313" key="2">
    <source>
        <dbReference type="Proteomes" id="UP000095558"/>
    </source>
</evidence>
<dbReference type="OrthoDB" id="5432414at2"/>
<reference evidence="1 2" key="1">
    <citation type="submission" date="2015-09" db="EMBL/GenBank/DDBJ databases">
        <authorList>
            <consortium name="Pathogen Informatics"/>
        </authorList>
    </citation>
    <scope>NUCLEOTIDE SEQUENCE [LARGE SCALE GENOMIC DNA]</scope>
    <source>
        <strain evidence="1 2">2789STDY5834855</strain>
    </source>
</reference>
<organism evidence="1 2">
    <name type="scientific">Clostridium disporicum</name>
    <dbReference type="NCBI Taxonomy" id="84024"/>
    <lineage>
        <taxon>Bacteria</taxon>
        <taxon>Bacillati</taxon>
        <taxon>Bacillota</taxon>
        <taxon>Clostridia</taxon>
        <taxon>Eubacteriales</taxon>
        <taxon>Clostridiaceae</taxon>
        <taxon>Clostridium</taxon>
    </lineage>
</organism>
<proteinExistence type="predicted"/>
<protein>
    <recommendedName>
        <fullName evidence="3">TIGR04076 family protein</fullName>
    </recommendedName>
</protein>
<dbReference type="EMBL" id="CYZV01000002">
    <property type="protein sequence ID" value="CUN59469.1"/>
    <property type="molecule type" value="Genomic_DNA"/>
</dbReference>
<evidence type="ECO:0008006" key="3">
    <source>
        <dbReference type="Google" id="ProtNLM"/>
    </source>
</evidence>
<accession>A0A174AGK7</accession>
<dbReference type="InterPro" id="IPR023811">
    <property type="entry name" value="CHP04076"/>
</dbReference>
<evidence type="ECO:0000313" key="1">
    <source>
        <dbReference type="EMBL" id="CUN59469.1"/>
    </source>
</evidence>
<dbReference type="AlphaFoldDB" id="A0A174AGK7"/>
<sequence>MKKCKIEVLKTTFHEDLAKQYGCKNLGKCPMHKVGDIFYGDYSKPEGLCDEAWKAMYQYVFAISHGCDKFYYEDWIDQKGIAICSCNDGIRPVIFKIESTNEQSKINYEPIK</sequence>
<name>A0A174AGK7_9CLOT</name>
<dbReference type="NCBIfam" id="TIGR04076">
    <property type="entry name" value="TIGR04076 family protein"/>
    <property type="match status" value="1"/>
</dbReference>
<dbReference type="GeneID" id="83012277"/>